<evidence type="ECO:0008006" key="3">
    <source>
        <dbReference type="Google" id="ProtNLM"/>
    </source>
</evidence>
<organism evidence="1 2">
    <name type="scientific">Ricinus communis</name>
    <name type="common">Castor bean</name>
    <dbReference type="NCBI Taxonomy" id="3988"/>
    <lineage>
        <taxon>Eukaryota</taxon>
        <taxon>Viridiplantae</taxon>
        <taxon>Streptophyta</taxon>
        <taxon>Embryophyta</taxon>
        <taxon>Tracheophyta</taxon>
        <taxon>Spermatophyta</taxon>
        <taxon>Magnoliopsida</taxon>
        <taxon>eudicotyledons</taxon>
        <taxon>Gunneridae</taxon>
        <taxon>Pentapetalae</taxon>
        <taxon>rosids</taxon>
        <taxon>fabids</taxon>
        <taxon>Malpighiales</taxon>
        <taxon>Euphorbiaceae</taxon>
        <taxon>Acalyphoideae</taxon>
        <taxon>Acalypheae</taxon>
        <taxon>Ricinus</taxon>
    </lineage>
</organism>
<sequence length="266" mass="29973">MAVPCAECRPCAKPCGGHVTVQKTRPRDLKAYSTFPAMKPIRLVCGTRASYDDFPEKTALGRSLSLFRHASPPQLMLFDDNRAGLSSIYNYAIEQSRNDPAILVFLHDDLHLCDFYWMDRIRDAVTQFDIVGLAGNTRRLPGQPSWYFRDASFTRDDAQYLSGVVGHGSGFPCTNMSIYGPPGRECKLLDGLLLAADSERLIDSGLTFDERFDFHFYDLDFCRQAESRGLRMGTWPMSVVHESGGSFGTPAWRGGYERYMQKYMGV</sequence>
<protein>
    <recommendedName>
        <fullName evidence="3">Glycosyltransferase like family protein</fullName>
    </recommendedName>
</protein>
<dbReference type="EMBL" id="EQ976018">
    <property type="protein sequence ID" value="EEF26988.1"/>
    <property type="molecule type" value="Genomic_DNA"/>
</dbReference>
<dbReference type="Gene3D" id="3.90.550.10">
    <property type="entry name" value="Spore Coat Polysaccharide Biosynthesis Protein SpsA, Chain A"/>
    <property type="match status" value="1"/>
</dbReference>
<dbReference type="InterPro" id="IPR029044">
    <property type="entry name" value="Nucleotide-diphossugar_trans"/>
</dbReference>
<dbReference type="AlphaFoldDB" id="B9TAX5"/>
<dbReference type="Proteomes" id="UP000008311">
    <property type="component" value="Unassembled WGS sequence"/>
</dbReference>
<dbReference type="InParanoid" id="B9TAX5"/>
<keyword evidence="2" id="KW-1185">Reference proteome</keyword>
<evidence type="ECO:0000313" key="2">
    <source>
        <dbReference type="Proteomes" id="UP000008311"/>
    </source>
</evidence>
<accession>B9TAX5</accession>
<name>B9TAX5_RICCO</name>
<gene>
    <name evidence="1" type="ORF">RCOM_0037870</name>
</gene>
<reference evidence="2" key="1">
    <citation type="journal article" date="2010" name="Nat. Biotechnol.">
        <title>Draft genome sequence of the oilseed species Ricinus communis.</title>
        <authorList>
            <person name="Chan A.P."/>
            <person name="Crabtree J."/>
            <person name="Zhao Q."/>
            <person name="Lorenzi H."/>
            <person name="Orvis J."/>
            <person name="Puiu D."/>
            <person name="Melake-Berhan A."/>
            <person name="Jones K.M."/>
            <person name="Redman J."/>
            <person name="Chen G."/>
            <person name="Cahoon E.B."/>
            <person name="Gedil M."/>
            <person name="Stanke M."/>
            <person name="Haas B.J."/>
            <person name="Wortman J.R."/>
            <person name="Fraser-Liggett C.M."/>
            <person name="Ravel J."/>
            <person name="Rabinowicz P.D."/>
        </authorList>
    </citation>
    <scope>NUCLEOTIDE SEQUENCE [LARGE SCALE GENOMIC DNA]</scope>
    <source>
        <strain evidence="2">cv. Hale</strain>
    </source>
</reference>
<evidence type="ECO:0000313" key="1">
    <source>
        <dbReference type="EMBL" id="EEF26988.1"/>
    </source>
</evidence>
<dbReference type="SUPFAM" id="SSF53448">
    <property type="entry name" value="Nucleotide-diphospho-sugar transferases"/>
    <property type="match status" value="1"/>
</dbReference>
<proteinExistence type="predicted"/>